<feature type="compositionally biased region" description="Low complexity" evidence="3">
    <location>
        <begin position="696"/>
        <end position="708"/>
    </location>
</feature>
<evidence type="ECO:0000256" key="3">
    <source>
        <dbReference type="SAM" id="MobiDB-lite"/>
    </source>
</evidence>
<evidence type="ECO:0000259" key="4">
    <source>
        <dbReference type="PROSITE" id="PS51650"/>
    </source>
</evidence>
<organism evidence="6 7">
    <name type="scientific">Diploscapter pachys</name>
    <dbReference type="NCBI Taxonomy" id="2018661"/>
    <lineage>
        <taxon>Eukaryota</taxon>
        <taxon>Metazoa</taxon>
        <taxon>Ecdysozoa</taxon>
        <taxon>Nematoda</taxon>
        <taxon>Chromadorea</taxon>
        <taxon>Rhabditida</taxon>
        <taxon>Rhabditina</taxon>
        <taxon>Rhabditomorpha</taxon>
        <taxon>Rhabditoidea</taxon>
        <taxon>Rhabditidae</taxon>
        <taxon>Diploscapter</taxon>
    </lineage>
</organism>
<dbReference type="PANTHER" id="PTHR23317">
    <property type="entry name" value="DEDICATOR OF CYTOKINESIS DOCK"/>
    <property type="match status" value="1"/>
</dbReference>
<comment type="caution">
    <text evidence="6">The sequence shown here is derived from an EMBL/GenBank/DDBJ whole genome shotgun (WGS) entry which is preliminary data.</text>
</comment>
<dbReference type="GO" id="GO:0007264">
    <property type="term" value="P:small GTPase-mediated signal transduction"/>
    <property type="evidence" value="ECO:0007669"/>
    <property type="project" value="InterPro"/>
</dbReference>
<dbReference type="PROSITE" id="PS51651">
    <property type="entry name" value="DOCKER"/>
    <property type="match status" value="1"/>
</dbReference>
<dbReference type="InterPro" id="IPR046770">
    <property type="entry name" value="DOCKER_Lobe_B"/>
</dbReference>
<dbReference type="InterPro" id="IPR027007">
    <property type="entry name" value="C2_DOCK-type_domain"/>
</dbReference>
<feature type="region of interest" description="Disordered" evidence="3">
    <location>
        <begin position="692"/>
        <end position="730"/>
    </location>
</feature>
<evidence type="ECO:0000313" key="7">
    <source>
        <dbReference type="Proteomes" id="UP000218231"/>
    </source>
</evidence>
<dbReference type="Gene3D" id="2.60.40.150">
    <property type="entry name" value="C2 domain"/>
    <property type="match status" value="1"/>
</dbReference>
<dbReference type="InterPro" id="IPR043162">
    <property type="entry name" value="DOCK_C_lobe_C"/>
</dbReference>
<dbReference type="Pfam" id="PF20422">
    <property type="entry name" value="DHR-2_Lobe_B"/>
    <property type="match status" value="1"/>
</dbReference>
<dbReference type="Pfam" id="PF14429">
    <property type="entry name" value="DOCK-C2"/>
    <property type="match status" value="1"/>
</dbReference>
<evidence type="ECO:0000256" key="2">
    <source>
        <dbReference type="PROSITE-ProRule" id="PRU00983"/>
    </source>
</evidence>
<keyword evidence="1" id="KW-0344">Guanine-nucleotide releasing factor</keyword>
<dbReference type="EMBL" id="LIAE01006911">
    <property type="protein sequence ID" value="PAV83902.1"/>
    <property type="molecule type" value="Genomic_DNA"/>
</dbReference>
<dbReference type="InterPro" id="IPR046773">
    <property type="entry name" value="DOCKER_Lobe_C"/>
</dbReference>
<dbReference type="InterPro" id="IPR035892">
    <property type="entry name" value="C2_domain_sf"/>
</dbReference>
<dbReference type="Pfam" id="PF11878">
    <property type="entry name" value="DOCK_C-D_N"/>
    <property type="match status" value="1"/>
</dbReference>
<dbReference type="Pfam" id="PF20421">
    <property type="entry name" value="DHR-2_Lobe_C"/>
    <property type="match status" value="1"/>
</dbReference>
<dbReference type="OrthoDB" id="47328at2759"/>
<feature type="domain" description="C2 DOCK-type" evidence="4">
    <location>
        <begin position="1070"/>
        <end position="1236"/>
    </location>
</feature>
<dbReference type="Gene3D" id="1.20.58.740">
    <property type="match status" value="1"/>
</dbReference>
<evidence type="ECO:0000256" key="1">
    <source>
        <dbReference type="ARBA" id="ARBA00022658"/>
    </source>
</evidence>
<dbReference type="Proteomes" id="UP000218231">
    <property type="component" value="Unassembled WGS sequence"/>
</dbReference>
<dbReference type="GO" id="GO:0005085">
    <property type="term" value="F:guanyl-nucleotide exchange factor activity"/>
    <property type="evidence" value="ECO:0007669"/>
    <property type="project" value="UniProtKB-KW"/>
</dbReference>
<dbReference type="STRING" id="2018661.A0A2A2LCG7"/>
<dbReference type="Pfam" id="PF06920">
    <property type="entry name" value="DHR-2_Lobe_A"/>
    <property type="match status" value="1"/>
</dbReference>
<proteinExistence type="inferred from homology"/>
<comment type="similarity">
    <text evidence="2">Belongs to the DOCK family.</text>
</comment>
<feature type="domain" description="DOCKER" evidence="5">
    <location>
        <begin position="2016"/>
        <end position="2470"/>
    </location>
</feature>
<protein>
    <recommendedName>
        <fullName evidence="8">C2 DOCK-type domain-containing protein</fullName>
    </recommendedName>
</protein>
<dbReference type="PROSITE" id="PS51650">
    <property type="entry name" value="C2_DOCK"/>
    <property type="match status" value="1"/>
</dbReference>
<dbReference type="InterPro" id="IPR043161">
    <property type="entry name" value="DOCK_C_lobe_A"/>
</dbReference>
<accession>A0A2A2LCG7</accession>
<reference evidence="6 7" key="1">
    <citation type="journal article" date="2017" name="Curr. Biol.">
        <title>Genome architecture and evolution of a unichromosomal asexual nematode.</title>
        <authorList>
            <person name="Fradin H."/>
            <person name="Zegar C."/>
            <person name="Gutwein M."/>
            <person name="Lucas J."/>
            <person name="Kovtun M."/>
            <person name="Corcoran D."/>
            <person name="Baugh L.R."/>
            <person name="Kiontke K."/>
            <person name="Gunsalus K."/>
            <person name="Fitch D.H."/>
            <person name="Piano F."/>
        </authorList>
    </citation>
    <scope>NUCLEOTIDE SEQUENCE [LARGE SCALE GENOMIC DNA]</scope>
    <source>
        <strain evidence="6">PF1309</strain>
    </source>
</reference>
<gene>
    <name evidence="6" type="ORF">WR25_12676</name>
</gene>
<evidence type="ECO:0000313" key="6">
    <source>
        <dbReference type="EMBL" id="PAV83902.1"/>
    </source>
</evidence>
<dbReference type="Gene3D" id="1.25.40.410">
    <property type="match status" value="1"/>
</dbReference>
<dbReference type="InterPro" id="IPR021816">
    <property type="entry name" value="DOCK_C/D_N"/>
</dbReference>
<dbReference type="PANTHER" id="PTHR23317:SF76">
    <property type="entry name" value="LD20667P"/>
    <property type="match status" value="1"/>
</dbReference>
<sequence length="2503" mass="281308">MTNQVIFFNVFYDTEREENERDRIMYYDHEYNFIDSGYSISKYDNNILAFDMSINSNDTQIHIYNCIVEVVESSSLPNYSLVLVINQQNLTNAIGFPLTSDSYTFVAVNGHVTIFLEQQSITTTPKPTTSHEVCNCSDDWDFQLHNGSKFIWPLEPCLIPPDRACSVNFNPIDDGVIIYVTMSYDNIYSMETVIYELYSNPDEFIFKETEYYNSTYGQVIEVVPQSRLISFEVNPFDRKNPGNVTFTAEGRIASAKDRENITITDGPSTSIFTTQFLDSDYIFDITSLKNEILLFHAFYDTDRTEDDRDRIMYFDANNRLIDSGWSIAEEEGGVIGLAKTQVRLYYAYKANFTALVAIYVPGNGMRLQNYYSGGANEPIELYAVDDFAAKVIISKQPQYSMNPIPPYVIAGFDFHDSKDAQVYVYNDIVEVVISTAMPTDKLVLVIKVIQVSMDFLEATSSGPWCPERIWAPRLTKVFKKRASNVRRGEERQGRSGETVVPQICRGCVLNAGIECPWVCQRSPDNQMADLPESLTASSSSLCTTLPSQRAFVLKKNKRPATDVRKRIIDGIRHPSFNVGFNQDNADGGPTLPQLPEAANPCDVEELLSNPKKIDLRLDASRNVEIAPHVQRAIASFNDQFSIVQRKYEQFGAGEVLSQLAVERSEIASGAQKQVYEADEGIDRVGRSASVVVQEDSSSQNSRNSYASSCDTLGSAEGERRNRLQNSQPDPIISDVVSRRNAYECDSLNTKSRSSNRVKQLMSLLPLPSQADLVQLRAIPPFPDSKSSNILHVKILSLSLEPFFEPAAFTATCPIEELFIVIRLEKVLQPCDVSDAAEPYANARDEKMRDKLEANAREYCQRLGTYRMPLGFAVLDLQRVLSNDGSLDRTDMCTSTISTQSSYAPSDMGSGDSESVVSADRISNATFRRIGSGTSASAVLQKVRTPLSKRKLSSNAEDKGLVLSQPVISLSNLQSVTRRINCLFRADADKMTEEEYFKIFAEIRRGHKSSRHKTFPIGLTIQFSGSSCEDIPNCFNPELRPLGAFEQGVPATRIIQEFYPENHYAVNMSYSNSLFIYPKCVNMSSRTGTARNICVRVELMNRDEKPTHVVFPKFAAEGLKSTAHTSVIYHNKNPQLQDEIKLSLPPELNDGHHLLFTFYHISCKTSNKDEPVEYPLGYTWLPLYRDGRLTSGDFALPICIDRPQPPYGYLFPHLNPLPTLKWLDSSKPLFTVTLSAVSSVHSQDEYLERFFVSASSLSSNDKKNPPVNEQTLIKAINGLIKARPQSMIGSLFLVFNDLLSLIAHPPYSDQVSSACFDAIVQLVKLCTMFIETSLDQHGRSLLLVSYIHYFKIAARESTVYSQLCKEIAIEKAKSKTSGGPEDAMLHHIIESVERKSSSGAQQTGNSICNGAVHEQIIALWLRSKGQTRENGYTNSWFFLQLISKSLCEYCSMTGRLSTPRRSRFPDSFLAAIDALSSSVIAELFNQKDFAHSSNLGNHWAFFLRDLLTLMDRTYVFKLISECIQSITDKINSSSSNSQYLPILIDFMKIINSHEHFVTLNLPFEVNFDSLPLNRGGIERVLTANYELPLFFRQQHFLLSFPLSLLSTLLPSLNSTLLESLLDCLHASMCAHERDIRIADASIRHRISLLYLPLVEIVLNHTELLGKPSGSQLPECRLQPAVIQAMAGINNSSSASKMTLSVPITKKLLCCTFWVLKNMETGQLSNWLINMPSTRLTKLLQLLNTAVHVFEFSRSSRVTIGKLVKQESLGENVQKQESEEQVRWREGRKVTLATTPINDEVHLEATLCTEISLCVLDIAECLVQAVTSKSTDHLLFALPQVFTLLIQLLSRNQSVATLDCVFSSIRAFVCKMPALVFEQETEQCGELCVQLLRHCCSRLSAVRSQAAGCLYLLIREAFVGGASLARLKMNITMGLSTLVSQGTSHGVWVNDECLRTSLKTLLTYCENDGTQVRTAAQFSDQVKDLVFNLHRILSDTISMKEHSNDYEMTIDLMYRVAKAYEANPDLKLTWLLNMANLHSERQFFCEAALCTMHAAALSAEYISMTTTNGLCPRGAVDFRAISDNILEECATSDDVLSPDIDGICESGHFTVPGMVALVERSIDLLEKAHMYEMMYPAFKIIEPILFDWHEYGRLSSMHSRIGAAIARIEPTHSIREHPSDLWPSPLQTIDKRRFATYFRVGFYGPMFEELNEKEFIYKEPPFTKLNEISHRLETTYSKRFGTGNVIIIKDSNNVNPQLLDPARAYLQITYVEPYLDKWEKRRRTTHFGRSHKLKRFIYSTPFTMDGRSHGNIRDQMKRRTLLTTLNAFPYVKTRIRVVDKEQSVLQPIEVAIEDIEKKNRELAAAIAQTPPDPKMLQMVVQGCIGTTVNQGPVAVATAFLSDMTLDKRGKPVDSLQNKLRLAFRDFSKKCAESLALNKNLLQQDRSEYQAELEKNYADFTQKLASILGNQFPGQSHPQQGQAQAGGMSASLGSDIIAQLGPATTV</sequence>
<evidence type="ECO:0000259" key="5">
    <source>
        <dbReference type="PROSITE" id="PS51651"/>
    </source>
</evidence>
<dbReference type="InterPro" id="IPR046769">
    <property type="entry name" value="DOCKER_Lobe_A"/>
</dbReference>
<evidence type="ECO:0008006" key="8">
    <source>
        <dbReference type="Google" id="ProtNLM"/>
    </source>
</evidence>
<keyword evidence="7" id="KW-1185">Reference proteome</keyword>
<dbReference type="InterPro" id="IPR027357">
    <property type="entry name" value="DOCKER_dom"/>
</dbReference>
<name>A0A2A2LCG7_9BILA</name>
<dbReference type="FunFam" id="1.20.58.740:FF:000002">
    <property type="entry name" value="Dedicator of cytokinesis protein 7"/>
    <property type="match status" value="1"/>
</dbReference>
<dbReference type="InterPro" id="IPR026791">
    <property type="entry name" value="DOCK"/>
</dbReference>